<dbReference type="NCBIfam" id="NF009583">
    <property type="entry name" value="PRK13024.1-3"/>
    <property type="match status" value="1"/>
</dbReference>
<evidence type="ECO:0000256" key="9">
    <source>
        <dbReference type="HAMAP-Rule" id="MF_01463"/>
    </source>
</evidence>
<protein>
    <recommendedName>
        <fullName evidence="9 10">Multifunctional fusion protein</fullName>
    </recommendedName>
    <domain>
        <recommendedName>
            <fullName evidence="9">Protein translocase subunit SecD</fullName>
        </recommendedName>
    </domain>
    <domain>
        <recommendedName>
            <fullName evidence="10">Protein-export membrane protein SecF</fullName>
        </recommendedName>
    </domain>
</protein>
<sequence>MKPLRTRVVVYGLIILLGLLSALPSFLPQSTAQKLPNWYTNNSLALGLDLQGGSHLLFSLDSEVLIEDEYTTLADELRRELRRSGIAPPEVVISPQGLTIEPTNPDRLAEIRQVVQTLDQPVRDGLPSLDTETSAKNLTVQFTAPHRDQLIDGAIEQSLEIVRLRLNETGLVEPSVTRQGSDGILVQMPGLADPSEIRSLLGTTAKLTFHWIADHRTPEGSQTLRVASEQGTQPYRVEKRELLGGKHVVDAEMAFSPDTGQPVVHFRLDGVGADIFAAATRDNIGRALAIVLDEKVITAPVIRGLIGGGSGEISGDFTPSEAARLALLLRAGALPAPLDVIEERSVGPELGSDSLAAGLVTGLLGAALVVAFMVGIYGRWGLIACVGLGVNVVLVFAILSVLGATLTLPGIAGIILSIGMAVDANILINERIREETRKGRPAFLALTEGFRRAYGTILDSNLTTLIAVSLLFLFGSGPVRGFAVTIGIGLVTSLFTAISVTRLLMEWQVRRHRNQPLVIGGLGFLDRLSDRGVNVMRGRVLGVVLSAVLSLASIGLFIHPGLRYGIDFTGGVAAEVTTETRTVSDLRQGLAEQGLGQASIQSFGEDGRVLVRLAQGDALQLSVDQPVEALKSAIAEVAPDAEFSRVELVGPKVSGHFSDATILAILLAGAGMLCYLWVRFEYHFALAATLTIGLDLTKTLGFFALTGVEFNLTAVAALLALIGYSINDKVVVFDRVRETLRQTPDKPLLQVLNESISSTLTRTTFTSVTTFLALLPMAVAGGHAVASFALPMLFGIVIGTSSSILIAAPILYGLGQRRFRNGLAQLRPTREELQKQLDLIP</sequence>
<dbReference type="RefSeq" id="WP_091989118.1">
    <property type="nucleotide sequence ID" value="NZ_FOYV01000001.1"/>
</dbReference>
<comment type="subcellular location">
    <subcellularLocation>
        <location evidence="1 9">Cell membrane</location>
        <topology evidence="1 9">Multi-pass membrane protein</topology>
    </subcellularLocation>
</comment>
<evidence type="ECO:0000259" key="13">
    <source>
        <dbReference type="Pfam" id="PF22599"/>
    </source>
</evidence>
<dbReference type="GO" id="GO:0065002">
    <property type="term" value="P:intracellular protein transmembrane transport"/>
    <property type="evidence" value="ECO:0007669"/>
    <property type="project" value="UniProtKB-UniRule"/>
</dbReference>
<comment type="function">
    <text evidence="9">Part of the Sec protein translocase complex. Interacts with the SecYEG preprotein conducting channel. SecDF uses the proton motive force (PMF) to complete protein translocation after the ATP-dependent function of SecA.</text>
</comment>
<keyword evidence="8 9" id="KW-0472">Membrane</keyword>
<feature type="domain" description="Protein translocase subunit SecDF P1" evidence="12">
    <location>
        <begin position="155"/>
        <end position="212"/>
    </location>
</feature>
<feature type="transmembrane region" description="Helical" evidence="9">
    <location>
        <begin position="381"/>
        <end position="402"/>
    </location>
</feature>
<feature type="transmembrane region" description="Helical" evidence="9">
    <location>
        <begin position="453"/>
        <end position="475"/>
    </location>
</feature>
<organism evidence="14 15">
    <name type="scientific">Marinobacter gudaonensis</name>
    <dbReference type="NCBI Taxonomy" id="375760"/>
    <lineage>
        <taxon>Bacteria</taxon>
        <taxon>Pseudomonadati</taxon>
        <taxon>Pseudomonadota</taxon>
        <taxon>Gammaproteobacteria</taxon>
        <taxon>Pseudomonadales</taxon>
        <taxon>Marinobacteraceae</taxon>
        <taxon>Marinobacter</taxon>
    </lineage>
</organism>
<evidence type="ECO:0000256" key="5">
    <source>
        <dbReference type="ARBA" id="ARBA00022927"/>
    </source>
</evidence>
<dbReference type="InterPro" id="IPR005665">
    <property type="entry name" value="SecF_bac"/>
</dbReference>
<keyword evidence="2 9" id="KW-0813">Transport</keyword>
<feature type="transmembrane region" description="Helical" evidence="9">
    <location>
        <begin position="765"/>
        <end position="786"/>
    </location>
</feature>
<dbReference type="InterPro" id="IPR005791">
    <property type="entry name" value="SecD"/>
</dbReference>
<evidence type="ECO:0000259" key="11">
    <source>
        <dbReference type="Pfam" id="PF02355"/>
    </source>
</evidence>
<evidence type="ECO:0000256" key="6">
    <source>
        <dbReference type="ARBA" id="ARBA00022989"/>
    </source>
</evidence>
<evidence type="ECO:0000256" key="10">
    <source>
        <dbReference type="HAMAP-Rule" id="MF_01464"/>
    </source>
</evidence>
<gene>
    <name evidence="10" type="primary">secF</name>
    <name evidence="9" type="synonym">secD</name>
    <name evidence="14" type="ORF">SAMN04488073_2028</name>
</gene>
<dbReference type="InterPro" id="IPR048631">
    <property type="entry name" value="SecD_1st"/>
</dbReference>
<dbReference type="InterPro" id="IPR054384">
    <property type="entry name" value="SecDF_P1_head"/>
</dbReference>
<dbReference type="Pfam" id="PF21760">
    <property type="entry name" value="SecD_1st"/>
    <property type="match status" value="1"/>
</dbReference>
<evidence type="ECO:0000256" key="7">
    <source>
        <dbReference type="ARBA" id="ARBA00023010"/>
    </source>
</evidence>
<keyword evidence="7 9" id="KW-0811">Translocation</keyword>
<comment type="subunit">
    <text evidence="10">Forms a complex with SecD. Part of the essential Sec protein translocation apparatus which comprises SecA, SecYEG and auxiliary proteins SecDF-YajC and YidC.</text>
</comment>
<dbReference type="NCBIfam" id="TIGR00916">
    <property type="entry name" value="2A0604s01"/>
    <property type="match status" value="1"/>
</dbReference>
<feature type="domain" description="Protein export membrane protein SecD/SecF C-terminal" evidence="11">
    <location>
        <begin position="631"/>
        <end position="815"/>
    </location>
</feature>
<dbReference type="Pfam" id="PF07549">
    <property type="entry name" value="Sec_GG"/>
    <property type="match status" value="2"/>
</dbReference>
<dbReference type="Pfam" id="PF02355">
    <property type="entry name" value="SecD_SecF_C"/>
    <property type="match status" value="2"/>
</dbReference>
<feature type="transmembrane region" description="Helical" evidence="9">
    <location>
        <begin position="792"/>
        <end position="814"/>
    </location>
</feature>
<feature type="transmembrane region" description="Helical" evidence="9">
    <location>
        <begin position="355"/>
        <end position="374"/>
    </location>
</feature>
<keyword evidence="15" id="KW-1185">Reference proteome</keyword>
<evidence type="ECO:0000259" key="12">
    <source>
        <dbReference type="Pfam" id="PF21760"/>
    </source>
</evidence>
<evidence type="ECO:0000256" key="8">
    <source>
        <dbReference type="ARBA" id="ARBA00023136"/>
    </source>
</evidence>
<keyword evidence="3 9" id="KW-1003">Cell membrane</keyword>
<dbReference type="PANTHER" id="PTHR30081">
    <property type="entry name" value="PROTEIN-EXPORT MEMBRANE PROTEIN SEC"/>
    <property type="match status" value="1"/>
</dbReference>
<evidence type="ECO:0000256" key="4">
    <source>
        <dbReference type="ARBA" id="ARBA00022692"/>
    </source>
</evidence>
<dbReference type="AlphaFoldDB" id="A0A1I6H1V6"/>
<feature type="domain" description="SecDF P1 head subdomain" evidence="13">
    <location>
        <begin position="229"/>
        <end position="336"/>
    </location>
</feature>
<dbReference type="FunFam" id="1.20.1640.10:FF:000004">
    <property type="entry name" value="Protein translocase subunit SecD"/>
    <property type="match status" value="1"/>
</dbReference>
<dbReference type="OrthoDB" id="9805019at2"/>
<feature type="transmembrane region" description="Helical" evidence="9">
    <location>
        <begin position="481"/>
        <end position="505"/>
    </location>
</feature>
<dbReference type="InterPro" id="IPR022813">
    <property type="entry name" value="SecD/SecF_arch_bac"/>
</dbReference>
<feature type="domain" description="Protein export membrane protein SecD/SecF C-terminal" evidence="11">
    <location>
        <begin position="340"/>
        <end position="501"/>
    </location>
</feature>
<evidence type="ECO:0000256" key="2">
    <source>
        <dbReference type="ARBA" id="ARBA00022448"/>
    </source>
</evidence>
<dbReference type="Proteomes" id="UP000199290">
    <property type="component" value="Unassembled WGS sequence"/>
</dbReference>
<evidence type="ECO:0000256" key="3">
    <source>
        <dbReference type="ARBA" id="ARBA00022475"/>
    </source>
</evidence>
<dbReference type="Gene3D" id="3.30.70.3400">
    <property type="match status" value="2"/>
</dbReference>
<evidence type="ECO:0000313" key="14">
    <source>
        <dbReference type="EMBL" id="SFR48331.1"/>
    </source>
</evidence>
<dbReference type="GO" id="GO:0015450">
    <property type="term" value="F:protein-transporting ATPase activity"/>
    <property type="evidence" value="ECO:0007669"/>
    <property type="project" value="InterPro"/>
</dbReference>
<feature type="transmembrane region" description="Helical" evidence="9">
    <location>
        <begin position="540"/>
        <end position="558"/>
    </location>
</feature>
<dbReference type="PRINTS" id="PR01755">
    <property type="entry name" value="SECFTRNLCASE"/>
</dbReference>
<dbReference type="Pfam" id="PF22599">
    <property type="entry name" value="SecDF_P1_head"/>
    <property type="match status" value="1"/>
</dbReference>
<dbReference type="HAMAP" id="MF_01464_B">
    <property type="entry name" value="SecF_B"/>
    <property type="match status" value="1"/>
</dbReference>
<comment type="similarity">
    <text evidence="10">Belongs to the SecD/SecF family. SecF subfamily.</text>
</comment>
<dbReference type="Gene3D" id="3.30.1360.200">
    <property type="match status" value="1"/>
</dbReference>
<keyword evidence="6 9" id="KW-1133">Transmembrane helix</keyword>
<dbReference type="InterPro" id="IPR048634">
    <property type="entry name" value="SecD_SecF_C"/>
</dbReference>
<dbReference type="GO" id="GO:0005886">
    <property type="term" value="C:plasma membrane"/>
    <property type="evidence" value="ECO:0007669"/>
    <property type="project" value="UniProtKB-SubCell"/>
</dbReference>
<comment type="caution">
    <text evidence="9">Lacks conserved residue(s) required for the propagation of feature annotation.</text>
</comment>
<dbReference type="PANTHER" id="PTHR30081:SF1">
    <property type="entry name" value="PROTEIN TRANSLOCASE SUBUNIT SECD"/>
    <property type="match status" value="1"/>
</dbReference>
<dbReference type="GO" id="GO:0006605">
    <property type="term" value="P:protein targeting"/>
    <property type="evidence" value="ECO:0007669"/>
    <property type="project" value="UniProtKB-UniRule"/>
</dbReference>
<dbReference type="GO" id="GO:0043952">
    <property type="term" value="P:protein transport by the Sec complex"/>
    <property type="evidence" value="ECO:0007669"/>
    <property type="project" value="UniProtKB-UniRule"/>
</dbReference>
<accession>A0A1I6H1V6</accession>
<dbReference type="InterPro" id="IPR055344">
    <property type="entry name" value="SecD_SecF_C_bact"/>
</dbReference>
<feature type="transmembrane region" description="Helical" evidence="9">
    <location>
        <begin position="660"/>
        <end position="678"/>
    </location>
</feature>
<dbReference type="EMBL" id="FOYV01000001">
    <property type="protein sequence ID" value="SFR48331.1"/>
    <property type="molecule type" value="Genomic_DNA"/>
</dbReference>
<feature type="transmembrane region" description="Helical" evidence="9">
    <location>
        <begin position="685"/>
        <end position="704"/>
    </location>
</feature>
<dbReference type="InterPro" id="IPR022646">
    <property type="entry name" value="SecD/SecF_CS"/>
</dbReference>
<evidence type="ECO:0000256" key="1">
    <source>
        <dbReference type="ARBA" id="ARBA00004651"/>
    </source>
</evidence>
<dbReference type="HAMAP" id="MF_01463_B">
    <property type="entry name" value="SecD_B"/>
    <property type="match status" value="1"/>
</dbReference>
<name>A0A1I6H1V6_9GAMM</name>
<dbReference type="STRING" id="375760.SAMN04488073_2028"/>
<evidence type="ECO:0000313" key="15">
    <source>
        <dbReference type="Proteomes" id="UP000199290"/>
    </source>
</evidence>
<keyword evidence="5 9" id="KW-0653">Protein transport</keyword>
<proteinExistence type="inferred from homology"/>
<reference evidence="15" key="1">
    <citation type="submission" date="2016-10" db="EMBL/GenBank/DDBJ databases">
        <authorList>
            <person name="Varghese N."/>
            <person name="Submissions S."/>
        </authorList>
    </citation>
    <scope>NUCLEOTIDE SEQUENCE [LARGE SCALE GENOMIC DNA]</scope>
    <source>
        <strain evidence="15">CGMCC 1.6294</strain>
    </source>
</reference>
<comment type="similarity">
    <text evidence="9">Belongs to the SecD/SecF family. SecD subfamily.</text>
</comment>
<dbReference type="NCBIfam" id="TIGR01129">
    <property type="entry name" value="secD"/>
    <property type="match status" value="1"/>
</dbReference>
<dbReference type="NCBIfam" id="TIGR00966">
    <property type="entry name" value="transloc_SecF"/>
    <property type="match status" value="1"/>
</dbReference>
<dbReference type="InterPro" id="IPR022645">
    <property type="entry name" value="SecD/SecF_bac"/>
</dbReference>
<feature type="transmembrane region" description="Helical" evidence="9">
    <location>
        <begin position="710"/>
        <end position="727"/>
    </location>
</feature>
<comment type="subunit">
    <text evidence="9">Forms a complex with SecF. Part of the essential Sec protein translocation apparatus which comprises SecA, SecYEG and auxiliary proteins SecDF-YajC and YidC.</text>
</comment>
<feature type="transmembrane region" description="Helical" evidence="9">
    <location>
        <begin position="408"/>
        <end position="428"/>
    </location>
</feature>
<dbReference type="SUPFAM" id="SSF82866">
    <property type="entry name" value="Multidrug efflux transporter AcrB transmembrane domain"/>
    <property type="match status" value="2"/>
</dbReference>
<keyword evidence="4 9" id="KW-0812">Transmembrane</keyword>
<dbReference type="Gene3D" id="1.20.1640.10">
    <property type="entry name" value="Multidrug efflux transporter AcrB transmembrane domain"/>
    <property type="match status" value="2"/>
</dbReference>